<feature type="binding site" evidence="7">
    <location>
        <position position="98"/>
    </location>
    <ligand>
        <name>Fe cation</name>
        <dbReference type="ChEBI" id="CHEBI:24875"/>
    </ligand>
</feature>
<feature type="binding site" evidence="7">
    <location>
        <position position="157"/>
    </location>
    <ligand>
        <name>Fe cation</name>
        <dbReference type="ChEBI" id="CHEBI:24875"/>
    </ligand>
</feature>
<feature type="binding site" evidence="7">
    <location>
        <position position="167"/>
    </location>
    <ligand>
        <name>2-oxoglutarate</name>
        <dbReference type="ChEBI" id="CHEBI:16810"/>
    </ligand>
</feature>
<dbReference type="Proteomes" id="UP001595711">
    <property type="component" value="Unassembled WGS sequence"/>
</dbReference>
<dbReference type="InterPro" id="IPR006620">
    <property type="entry name" value="Pro_4_hyd_alph"/>
</dbReference>
<dbReference type="InterPro" id="IPR005123">
    <property type="entry name" value="Oxoglu/Fe-dep_dioxygenase_dom"/>
</dbReference>
<evidence type="ECO:0000256" key="5">
    <source>
        <dbReference type="ARBA" id="ARBA00023002"/>
    </source>
</evidence>
<evidence type="ECO:0000256" key="3">
    <source>
        <dbReference type="ARBA" id="ARBA00022896"/>
    </source>
</evidence>
<dbReference type="Pfam" id="PF13640">
    <property type="entry name" value="2OG-FeII_Oxy_3"/>
    <property type="match status" value="1"/>
</dbReference>
<sequence length="226" mass="25586">MFVVIPDVLTEAEVATLRTNAATEDFLDGRLTAAGRARNVKNNLQTDRRSERMSEAQDLITAALNRNSTFQTVAAPRRILPPRFNLYKEGMFYGDHVDNALMGDEGDKIRVDMSFTLFLSSPQDYDGGELVIKSGMGNSTYKLPAGQMVVYPTYYFHEVRPVTRGERLACVSWLQSMIREPARREIMLELAMISNMIQSRDARAAAAAQDMLDKVRKNLLRQWIDD</sequence>
<comment type="cofactor">
    <cofactor evidence="7">
        <name>Fe(2+)</name>
        <dbReference type="ChEBI" id="CHEBI:29033"/>
    </cofactor>
    <text evidence="7">Binds 1 Fe(2+) ion per subunit.</text>
</comment>
<dbReference type="PANTHER" id="PTHR41536:SF1">
    <property type="entry name" value="PKHD-TYPE HYDROXYLASE YBIX"/>
    <property type="match status" value="1"/>
</dbReference>
<feature type="domain" description="Fe2OG dioxygenase" evidence="8">
    <location>
        <begin position="78"/>
        <end position="176"/>
    </location>
</feature>
<evidence type="ECO:0000256" key="1">
    <source>
        <dbReference type="ARBA" id="ARBA00001961"/>
    </source>
</evidence>
<dbReference type="NCBIfam" id="NF003975">
    <property type="entry name" value="PRK05467.1-4"/>
    <property type="match status" value="1"/>
</dbReference>
<reference evidence="10" key="1">
    <citation type="journal article" date="2019" name="Int. J. Syst. Evol. Microbiol.">
        <title>The Global Catalogue of Microorganisms (GCM) 10K type strain sequencing project: providing services to taxonomists for standard genome sequencing and annotation.</title>
        <authorList>
            <consortium name="The Broad Institute Genomics Platform"/>
            <consortium name="The Broad Institute Genome Sequencing Center for Infectious Disease"/>
            <person name="Wu L."/>
            <person name="Ma J."/>
        </authorList>
    </citation>
    <scope>NUCLEOTIDE SEQUENCE [LARGE SCALE GENOMIC DNA]</scope>
    <source>
        <strain evidence="10">KCTC 42182</strain>
    </source>
</reference>
<dbReference type="PROSITE" id="PS51471">
    <property type="entry name" value="FE2OG_OXY"/>
    <property type="match status" value="1"/>
</dbReference>
<name>A0ABV7VKG3_9PROT</name>
<dbReference type="InterPro" id="IPR044862">
    <property type="entry name" value="Pro_4_hyd_alph_FE2OG_OXY"/>
</dbReference>
<proteinExistence type="inferred from homology"/>
<keyword evidence="5 7" id="KW-0560">Oxidoreductase</keyword>
<dbReference type="PANTHER" id="PTHR41536">
    <property type="entry name" value="PKHD-TYPE HYDROXYLASE YBIX"/>
    <property type="match status" value="1"/>
</dbReference>
<dbReference type="EMBL" id="JBHRYJ010000006">
    <property type="protein sequence ID" value="MFC3677919.1"/>
    <property type="molecule type" value="Genomic_DNA"/>
</dbReference>
<dbReference type="InterPro" id="IPR023550">
    <property type="entry name" value="PKHD_hydroxylase"/>
</dbReference>
<dbReference type="SMART" id="SM00702">
    <property type="entry name" value="P4Hc"/>
    <property type="match status" value="1"/>
</dbReference>
<keyword evidence="3 7" id="KW-0847">Vitamin C</keyword>
<dbReference type="NCBIfam" id="NF003974">
    <property type="entry name" value="PRK05467.1-3"/>
    <property type="match status" value="1"/>
</dbReference>
<keyword evidence="2 7" id="KW-0479">Metal-binding</keyword>
<keyword evidence="6 7" id="KW-0408">Iron</keyword>
<dbReference type="HAMAP" id="MF_00657">
    <property type="entry name" value="Hydroxyl_YbiX"/>
    <property type="match status" value="1"/>
</dbReference>
<dbReference type="Gene3D" id="2.60.120.620">
    <property type="entry name" value="q2cbj1_9rhob like domain"/>
    <property type="match status" value="1"/>
</dbReference>
<accession>A0ABV7VKG3</accession>
<evidence type="ECO:0000259" key="8">
    <source>
        <dbReference type="PROSITE" id="PS51471"/>
    </source>
</evidence>
<keyword evidence="10" id="KW-1185">Reference proteome</keyword>
<evidence type="ECO:0000313" key="10">
    <source>
        <dbReference type="Proteomes" id="UP001595711"/>
    </source>
</evidence>
<evidence type="ECO:0000256" key="6">
    <source>
        <dbReference type="ARBA" id="ARBA00023004"/>
    </source>
</evidence>
<comment type="cofactor">
    <cofactor evidence="1 7">
        <name>L-ascorbate</name>
        <dbReference type="ChEBI" id="CHEBI:38290"/>
    </cofactor>
</comment>
<evidence type="ECO:0000256" key="4">
    <source>
        <dbReference type="ARBA" id="ARBA00022964"/>
    </source>
</evidence>
<dbReference type="GO" id="GO:0051213">
    <property type="term" value="F:dioxygenase activity"/>
    <property type="evidence" value="ECO:0007669"/>
    <property type="project" value="UniProtKB-KW"/>
</dbReference>
<organism evidence="9 10">
    <name type="scientific">Ferrovibrio xuzhouensis</name>
    <dbReference type="NCBI Taxonomy" id="1576914"/>
    <lineage>
        <taxon>Bacteria</taxon>
        <taxon>Pseudomonadati</taxon>
        <taxon>Pseudomonadota</taxon>
        <taxon>Alphaproteobacteria</taxon>
        <taxon>Rhodospirillales</taxon>
        <taxon>Rhodospirillaceae</taxon>
        <taxon>Ferrovibrio</taxon>
    </lineage>
</organism>
<keyword evidence="4 7" id="KW-0223">Dioxygenase</keyword>
<gene>
    <name evidence="9" type="ORF">ACFOOQ_20365</name>
</gene>
<comment type="caution">
    <text evidence="9">The sequence shown here is derived from an EMBL/GenBank/DDBJ whole genome shotgun (WGS) entry which is preliminary data.</text>
</comment>
<feature type="binding site" evidence="7">
    <location>
        <position position="96"/>
    </location>
    <ligand>
        <name>Fe cation</name>
        <dbReference type="ChEBI" id="CHEBI:24875"/>
    </ligand>
</feature>
<protein>
    <submittedName>
        <fullName evidence="9">Fe2+-dependent dioxygenase</fullName>
    </submittedName>
</protein>
<evidence type="ECO:0000313" key="9">
    <source>
        <dbReference type="EMBL" id="MFC3677919.1"/>
    </source>
</evidence>
<dbReference type="RefSeq" id="WP_379729533.1">
    <property type="nucleotide sequence ID" value="NZ_JBHRYJ010000006.1"/>
</dbReference>
<evidence type="ECO:0000256" key="2">
    <source>
        <dbReference type="ARBA" id="ARBA00022723"/>
    </source>
</evidence>
<evidence type="ECO:0000256" key="7">
    <source>
        <dbReference type="HAMAP-Rule" id="MF_00657"/>
    </source>
</evidence>